<dbReference type="EMBL" id="BSDD01000005">
    <property type="protein sequence ID" value="GLH71096.1"/>
    <property type="molecule type" value="Genomic_DNA"/>
</dbReference>
<reference evidence="1 2" key="1">
    <citation type="journal article" date="2023" name="Antonie Van Leeuwenhoek">
        <title>Mesoterricola silvestris gen. nov., sp. nov., Mesoterricola sediminis sp. nov., Geothrix oryzae sp. nov., Geothrix edaphica sp. nov., Geothrix rubra sp. nov., and Geothrix limicola sp. nov., six novel members of Acidobacteriota isolated from soils.</title>
        <authorList>
            <person name="Itoh H."/>
            <person name="Sugisawa Y."/>
            <person name="Mise K."/>
            <person name="Xu Z."/>
            <person name="Kuniyasu M."/>
            <person name="Ushijima N."/>
            <person name="Kawano K."/>
            <person name="Kobayashi E."/>
            <person name="Shiratori Y."/>
            <person name="Masuda Y."/>
            <person name="Senoo K."/>
        </authorList>
    </citation>
    <scope>NUCLEOTIDE SEQUENCE [LARGE SCALE GENOMIC DNA]</scope>
    <source>
        <strain evidence="1 2">Red803</strain>
    </source>
</reference>
<proteinExistence type="predicted"/>
<organism evidence="1 2">
    <name type="scientific">Geothrix rubra</name>
    <dbReference type="NCBI Taxonomy" id="2927977"/>
    <lineage>
        <taxon>Bacteria</taxon>
        <taxon>Pseudomonadati</taxon>
        <taxon>Acidobacteriota</taxon>
        <taxon>Holophagae</taxon>
        <taxon>Holophagales</taxon>
        <taxon>Holophagaceae</taxon>
        <taxon>Geothrix</taxon>
    </lineage>
</organism>
<keyword evidence="2" id="KW-1185">Reference proteome</keyword>
<accession>A0ABQ5Q9R4</accession>
<name>A0ABQ5Q9R4_9BACT</name>
<gene>
    <name evidence="1" type="ORF">GETHPA_26290</name>
</gene>
<dbReference type="Proteomes" id="UP001165089">
    <property type="component" value="Unassembled WGS sequence"/>
</dbReference>
<comment type="caution">
    <text evidence="1">The sequence shown here is derived from an EMBL/GenBank/DDBJ whole genome shotgun (WGS) entry which is preliminary data.</text>
</comment>
<protein>
    <recommendedName>
        <fullName evidence="3">Pyridoxamine 5'-phosphate oxidase putative domain-containing protein</fullName>
    </recommendedName>
</protein>
<dbReference type="RefSeq" id="WP_285726998.1">
    <property type="nucleotide sequence ID" value="NZ_BSDD01000005.1"/>
</dbReference>
<sequence>MNPPAPLLDPELAAFLEGGVSINVGARDSHRIPTLARALGCRVSTDRTRVTVFLSRRQASPLLEAIADNGAVAIVFTEPHSHRAIQIKAADAREVPLDPGDAHRVEAYRQAFVTEVGRLGFPEPLIRALLAAPLEDLTAVAFTPDSAHLQTPGPQAGAPLAGAR</sequence>
<evidence type="ECO:0000313" key="1">
    <source>
        <dbReference type="EMBL" id="GLH71096.1"/>
    </source>
</evidence>
<evidence type="ECO:0000313" key="2">
    <source>
        <dbReference type="Proteomes" id="UP001165089"/>
    </source>
</evidence>
<evidence type="ECO:0008006" key="3">
    <source>
        <dbReference type="Google" id="ProtNLM"/>
    </source>
</evidence>